<dbReference type="RefSeq" id="WP_035571065.1">
    <property type="nucleotide sequence ID" value="NZ_ARYH01000001.1"/>
</dbReference>
<comment type="caution">
    <text evidence="3">The sequence shown here is derived from an EMBL/GenBank/DDBJ whole genome shotgun (WGS) entry which is preliminary data.</text>
</comment>
<dbReference type="InterPro" id="IPR051603">
    <property type="entry name" value="Zinc-ADH_QOR/CCCR"/>
</dbReference>
<dbReference type="InterPro" id="IPR013149">
    <property type="entry name" value="ADH-like_C"/>
</dbReference>
<evidence type="ECO:0000313" key="4">
    <source>
        <dbReference type="Proteomes" id="UP000027446"/>
    </source>
</evidence>
<dbReference type="SUPFAM" id="SSF51735">
    <property type="entry name" value="NAD(P)-binding Rossmann-fold domains"/>
    <property type="match status" value="1"/>
</dbReference>
<name>A0A069E835_9PROT</name>
<dbReference type="STRING" id="1280949.HAD_11090"/>
<dbReference type="Pfam" id="PF08240">
    <property type="entry name" value="ADH_N"/>
    <property type="match status" value="1"/>
</dbReference>
<dbReference type="OrthoDB" id="7355832at2"/>
<feature type="domain" description="Enoyl reductase (ER)" evidence="2">
    <location>
        <begin position="11"/>
        <end position="326"/>
    </location>
</feature>
<dbReference type="CDD" id="cd08253">
    <property type="entry name" value="zeta_crystallin"/>
    <property type="match status" value="1"/>
</dbReference>
<reference evidence="3 4" key="1">
    <citation type="journal article" date="2014" name="Antonie Van Leeuwenhoek">
        <title>Hyphomonas beringensis sp. nov. and Hyphomonas chukchiensis sp. nov., isolated from surface seawater of the Bering Sea and Chukchi Sea.</title>
        <authorList>
            <person name="Li C."/>
            <person name="Lai Q."/>
            <person name="Li G."/>
            <person name="Dong C."/>
            <person name="Wang J."/>
            <person name="Liao Y."/>
            <person name="Shao Z."/>
        </authorList>
    </citation>
    <scope>NUCLEOTIDE SEQUENCE [LARGE SCALE GENOMIC DNA]</scope>
    <source>
        <strain evidence="3 4">MHS-3</strain>
    </source>
</reference>
<gene>
    <name evidence="3" type="ORF">HAD_11090</name>
</gene>
<dbReference type="InterPro" id="IPR020843">
    <property type="entry name" value="ER"/>
</dbReference>
<keyword evidence="1" id="KW-0521">NADP</keyword>
<dbReference type="PATRIC" id="fig|1280949.3.peg.2269"/>
<evidence type="ECO:0000259" key="2">
    <source>
        <dbReference type="SMART" id="SM00829"/>
    </source>
</evidence>
<evidence type="ECO:0000313" key="3">
    <source>
        <dbReference type="EMBL" id="KCZ86227.1"/>
    </source>
</evidence>
<dbReference type="InterPro" id="IPR036291">
    <property type="entry name" value="NAD(P)-bd_dom_sf"/>
</dbReference>
<dbReference type="PANTHER" id="PTHR44154">
    <property type="entry name" value="QUINONE OXIDOREDUCTASE"/>
    <property type="match status" value="1"/>
</dbReference>
<keyword evidence="4" id="KW-1185">Reference proteome</keyword>
<dbReference type="Pfam" id="PF00107">
    <property type="entry name" value="ADH_zinc_N"/>
    <property type="match status" value="1"/>
</dbReference>
<dbReference type="InterPro" id="IPR013154">
    <property type="entry name" value="ADH-like_N"/>
</dbReference>
<dbReference type="EMBL" id="ARYH01000001">
    <property type="protein sequence ID" value="KCZ86227.1"/>
    <property type="molecule type" value="Genomic_DNA"/>
</dbReference>
<proteinExistence type="predicted"/>
<protein>
    <recommendedName>
        <fullName evidence="2">Enoyl reductase (ER) domain-containing protein</fullName>
    </recommendedName>
</protein>
<dbReference type="InterPro" id="IPR011032">
    <property type="entry name" value="GroES-like_sf"/>
</dbReference>
<dbReference type="SMART" id="SM00829">
    <property type="entry name" value="PKS_ER"/>
    <property type="match status" value="1"/>
</dbReference>
<dbReference type="PANTHER" id="PTHR44154:SF1">
    <property type="entry name" value="QUINONE OXIDOREDUCTASE"/>
    <property type="match status" value="1"/>
</dbReference>
<evidence type="ECO:0000256" key="1">
    <source>
        <dbReference type="ARBA" id="ARBA00022857"/>
    </source>
</evidence>
<sequence length="331" mass="35540">MKAIWFDKFGDAADCLQYGDLPQPTPAEGEVLVRLHTSGPNPSDVKKRSGATAPSLLDDGYVIPHSDGAGVIEAVGEGVPAARVGERVWVYQAQYGRRFGTAAEYICVESNRAPRLPDSASFEIGACLGIPVMTAHRCVFSDGDVKGKTVLVTGGAGRVGYYAIQWAAQAGARVIATASNPDDEADCLDAGADIVLNHRMPDWPEMLLNATGGEKVDRVVDVEFGENLEKVLDVINTNGVIATYSSSHNQQPVLPFYRMMFMDLTVRMVIVYAMPEDAKAQAIADIEVALEAGKLKHRIARTVPLANCAEAHELIEAGKLRGCLVVNTKVD</sequence>
<dbReference type="Gene3D" id="3.90.180.10">
    <property type="entry name" value="Medium-chain alcohol dehydrogenases, catalytic domain"/>
    <property type="match status" value="1"/>
</dbReference>
<organism evidence="3 4">
    <name type="scientific">Hyphomonas adhaerens MHS-3</name>
    <dbReference type="NCBI Taxonomy" id="1280949"/>
    <lineage>
        <taxon>Bacteria</taxon>
        <taxon>Pseudomonadati</taxon>
        <taxon>Pseudomonadota</taxon>
        <taxon>Alphaproteobacteria</taxon>
        <taxon>Hyphomonadales</taxon>
        <taxon>Hyphomonadaceae</taxon>
        <taxon>Hyphomonas</taxon>
    </lineage>
</organism>
<dbReference type="Gene3D" id="3.40.50.720">
    <property type="entry name" value="NAD(P)-binding Rossmann-like Domain"/>
    <property type="match status" value="1"/>
</dbReference>
<dbReference type="AlphaFoldDB" id="A0A069E835"/>
<dbReference type="GO" id="GO:0016491">
    <property type="term" value="F:oxidoreductase activity"/>
    <property type="evidence" value="ECO:0007669"/>
    <property type="project" value="InterPro"/>
</dbReference>
<dbReference type="Proteomes" id="UP000027446">
    <property type="component" value="Unassembled WGS sequence"/>
</dbReference>
<dbReference type="eggNOG" id="COG0604">
    <property type="taxonomic scope" value="Bacteria"/>
</dbReference>
<accession>A0A069E835</accession>
<dbReference type="SUPFAM" id="SSF50129">
    <property type="entry name" value="GroES-like"/>
    <property type="match status" value="1"/>
</dbReference>